<name>A0A0F9EYZ1_9ZZZZ</name>
<protein>
    <recommendedName>
        <fullName evidence="3">Holin</fullName>
    </recommendedName>
</protein>
<accession>A0A0F9EYZ1</accession>
<dbReference type="EMBL" id="LAZR01025595">
    <property type="protein sequence ID" value="KKL71431.1"/>
    <property type="molecule type" value="Genomic_DNA"/>
</dbReference>
<evidence type="ECO:0008006" key="3">
    <source>
        <dbReference type="Google" id="ProtNLM"/>
    </source>
</evidence>
<organism evidence="2">
    <name type="scientific">marine sediment metagenome</name>
    <dbReference type="NCBI Taxonomy" id="412755"/>
    <lineage>
        <taxon>unclassified sequences</taxon>
        <taxon>metagenomes</taxon>
        <taxon>ecological metagenomes</taxon>
    </lineage>
</organism>
<keyword evidence="1" id="KW-1133">Transmembrane helix</keyword>
<gene>
    <name evidence="2" type="ORF">LCGC14_2095000</name>
</gene>
<keyword evidence="1" id="KW-0812">Transmembrane</keyword>
<reference evidence="2" key="1">
    <citation type="journal article" date="2015" name="Nature">
        <title>Complex archaea that bridge the gap between prokaryotes and eukaryotes.</title>
        <authorList>
            <person name="Spang A."/>
            <person name="Saw J.H."/>
            <person name="Jorgensen S.L."/>
            <person name="Zaremba-Niedzwiedzka K."/>
            <person name="Martijn J."/>
            <person name="Lind A.E."/>
            <person name="van Eijk R."/>
            <person name="Schleper C."/>
            <person name="Guy L."/>
            <person name="Ettema T.J."/>
        </authorList>
    </citation>
    <scope>NUCLEOTIDE SEQUENCE</scope>
</reference>
<feature type="transmembrane region" description="Helical" evidence="1">
    <location>
        <begin position="48"/>
        <end position="68"/>
    </location>
</feature>
<keyword evidence="1" id="KW-0472">Membrane</keyword>
<dbReference type="AlphaFoldDB" id="A0A0F9EYZ1"/>
<evidence type="ECO:0000313" key="2">
    <source>
        <dbReference type="EMBL" id="KKL71431.1"/>
    </source>
</evidence>
<comment type="caution">
    <text evidence="2">The sequence shown here is derived from an EMBL/GenBank/DDBJ whole genome shotgun (WGS) entry which is preliminary data.</text>
</comment>
<proteinExistence type="predicted"/>
<evidence type="ECO:0000256" key="1">
    <source>
        <dbReference type="SAM" id="Phobius"/>
    </source>
</evidence>
<sequence length="71" mass="7839">MTKIKSPRFSIDKIGMKKVWKGVLIGGAGLILTGLENSLPFVSFSDPLWASLAVMVNSTLANFVRKFFSNY</sequence>